<dbReference type="AlphaFoldDB" id="E6PWY1"/>
<accession>E6PWY1</accession>
<organism evidence="2">
    <name type="scientific">mine drainage metagenome</name>
    <dbReference type="NCBI Taxonomy" id="410659"/>
    <lineage>
        <taxon>unclassified sequences</taxon>
        <taxon>metagenomes</taxon>
        <taxon>ecological metagenomes</taxon>
    </lineage>
</organism>
<dbReference type="EMBL" id="CABN01000015">
    <property type="protein sequence ID" value="CBH99440.1"/>
    <property type="molecule type" value="Genomic_DNA"/>
</dbReference>
<proteinExistence type="predicted"/>
<comment type="caution">
    <text evidence="2">The sequence shown here is derived from an EMBL/GenBank/DDBJ whole genome shotgun (WGS) entry which is preliminary data.</text>
</comment>
<sequence length="73" mass="7892">MRGNAPDGQFPDSHISPKELKGLKHAILPKSGHTRIIRKTWQTTSLRSSAPVRPSPRPRSTAPIVPAFAALSA</sequence>
<evidence type="ECO:0000313" key="2">
    <source>
        <dbReference type="EMBL" id="CBH99440.1"/>
    </source>
</evidence>
<feature type="region of interest" description="Disordered" evidence="1">
    <location>
        <begin position="26"/>
        <end position="65"/>
    </location>
</feature>
<reference evidence="2" key="1">
    <citation type="submission" date="2009-10" db="EMBL/GenBank/DDBJ databases">
        <title>Diversity of trophic interactions inside an arsenic-rich microbial ecosystem.</title>
        <authorList>
            <person name="Bertin P.N."/>
            <person name="Heinrich-Salmeron A."/>
            <person name="Pelletier E."/>
            <person name="Goulhen-Chollet F."/>
            <person name="Arsene-Ploetze F."/>
            <person name="Gallien S."/>
            <person name="Calteau A."/>
            <person name="Vallenet D."/>
            <person name="Casiot C."/>
            <person name="Chane-Woon-Ming B."/>
            <person name="Giloteaux L."/>
            <person name="Barakat M."/>
            <person name="Bonnefoy V."/>
            <person name="Bruneel O."/>
            <person name="Chandler M."/>
            <person name="Cleiss J."/>
            <person name="Duran R."/>
            <person name="Elbaz-Poulichet F."/>
            <person name="Fonknechten N."/>
            <person name="Lauga B."/>
            <person name="Mornico D."/>
            <person name="Ortet P."/>
            <person name="Schaeffer C."/>
            <person name="Siguier P."/>
            <person name="Alexander Thil Smith A."/>
            <person name="Van Dorsselaer A."/>
            <person name="Weissenbach J."/>
            <person name="Medigue C."/>
            <person name="Le Paslier D."/>
        </authorList>
    </citation>
    <scope>NUCLEOTIDE SEQUENCE</scope>
</reference>
<evidence type="ECO:0000256" key="1">
    <source>
        <dbReference type="SAM" id="MobiDB-lite"/>
    </source>
</evidence>
<protein>
    <submittedName>
        <fullName evidence="2">Uncharacterized protein</fullName>
    </submittedName>
</protein>
<name>E6PWY1_9ZZZZ</name>
<gene>
    <name evidence="2" type="ORF">CARN3_0361</name>
</gene>